<dbReference type="Pfam" id="PF00171">
    <property type="entry name" value="Aldedh"/>
    <property type="match status" value="1"/>
</dbReference>
<dbReference type="EMBL" id="FMAO01000012">
    <property type="protein sequence ID" value="SCC06759.1"/>
    <property type="molecule type" value="Genomic_DNA"/>
</dbReference>
<dbReference type="GO" id="GO:0046872">
    <property type="term" value="F:metal ion binding"/>
    <property type="evidence" value="ECO:0007669"/>
    <property type="project" value="InterPro"/>
</dbReference>
<dbReference type="GO" id="GO:0015976">
    <property type="term" value="P:carbon utilization"/>
    <property type="evidence" value="ECO:0007669"/>
    <property type="project" value="InterPro"/>
</dbReference>
<comment type="similarity">
    <text evidence="6 8">In the N-terminal section; belongs to the aldehyde dehydrogenase family.</text>
</comment>
<dbReference type="FunFam" id="1.20.1090.10:FF:000001">
    <property type="entry name" value="Aldehyde-alcohol dehydrogenase"/>
    <property type="match status" value="1"/>
</dbReference>
<dbReference type="InterPro" id="IPR056798">
    <property type="entry name" value="ADH_Fe_C"/>
</dbReference>
<dbReference type="Gene3D" id="3.40.50.1970">
    <property type="match status" value="1"/>
</dbReference>
<evidence type="ECO:0000256" key="3">
    <source>
        <dbReference type="ARBA" id="ARBA00023004"/>
    </source>
</evidence>
<dbReference type="CDD" id="cd08178">
    <property type="entry name" value="AAD_C"/>
    <property type="match status" value="1"/>
</dbReference>
<dbReference type="InterPro" id="IPR018211">
    <property type="entry name" value="ADH_Fe_CS"/>
</dbReference>
<evidence type="ECO:0000256" key="5">
    <source>
        <dbReference type="ARBA" id="ARBA00023268"/>
    </source>
</evidence>
<evidence type="ECO:0000259" key="11">
    <source>
        <dbReference type="Pfam" id="PF25137"/>
    </source>
</evidence>
<dbReference type="InterPro" id="IPR016161">
    <property type="entry name" value="Ald_DH/histidinol_DH"/>
</dbReference>
<dbReference type="InterPro" id="IPR016162">
    <property type="entry name" value="Ald_DH_N"/>
</dbReference>
<reference evidence="13" key="1">
    <citation type="submission" date="2016-08" db="EMBL/GenBank/DDBJ databases">
        <authorList>
            <person name="Varghese N."/>
            <person name="Submissions Spin"/>
        </authorList>
    </citation>
    <scope>NUCLEOTIDE SEQUENCE [LARGE SCALE GENOMIC DNA]</scope>
    <source>
        <strain evidence="13">R-53094</strain>
    </source>
</reference>
<protein>
    <recommendedName>
        <fullName evidence="8">Aldehyde-alcohol dehydrogenase</fullName>
    </recommendedName>
</protein>
<feature type="domain" description="Aldehyde dehydrogenase" evidence="9">
    <location>
        <begin position="19"/>
        <end position="293"/>
    </location>
</feature>
<dbReference type="Gene3D" id="1.20.1090.10">
    <property type="entry name" value="Dehydroquinate synthase-like - alpha domain"/>
    <property type="match status" value="1"/>
</dbReference>
<dbReference type="GO" id="GO:0008774">
    <property type="term" value="F:acetaldehyde dehydrogenase (acetylating) activity"/>
    <property type="evidence" value="ECO:0007669"/>
    <property type="project" value="UniProtKB-UniRule"/>
</dbReference>
<dbReference type="RefSeq" id="WP_092463361.1">
    <property type="nucleotide sequence ID" value="NZ_BJEE01000001.1"/>
</dbReference>
<dbReference type="InterPro" id="IPR039697">
    <property type="entry name" value="Alcohol_dehydrogenase_Fe"/>
</dbReference>
<dbReference type="PANTHER" id="PTHR11496">
    <property type="entry name" value="ALCOHOL DEHYDROGENASE"/>
    <property type="match status" value="1"/>
</dbReference>
<dbReference type="Gene3D" id="3.40.309.10">
    <property type="entry name" value="Aldehyde Dehydrogenase, Chain A, domain 2"/>
    <property type="match status" value="1"/>
</dbReference>
<evidence type="ECO:0000256" key="2">
    <source>
        <dbReference type="ARBA" id="ARBA00023002"/>
    </source>
</evidence>
<dbReference type="InterPro" id="IPR016163">
    <property type="entry name" value="Ald_DH_C"/>
</dbReference>
<dbReference type="PIRSF" id="PIRSF000111">
    <property type="entry name" value="ALDH_ADH"/>
    <property type="match status" value="1"/>
</dbReference>
<evidence type="ECO:0000256" key="8">
    <source>
        <dbReference type="PIRNR" id="PIRNR000111"/>
    </source>
</evidence>
<dbReference type="InterPro" id="IPR034789">
    <property type="entry name" value="AAD_C"/>
</dbReference>
<comment type="cofactor">
    <cofactor evidence="1">
        <name>Fe(2+)</name>
        <dbReference type="ChEBI" id="CHEBI:29033"/>
    </cofactor>
</comment>
<evidence type="ECO:0000256" key="7">
    <source>
        <dbReference type="ARBA" id="ARBA00035645"/>
    </source>
</evidence>
<evidence type="ECO:0000256" key="6">
    <source>
        <dbReference type="ARBA" id="ARBA00035641"/>
    </source>
</evidence>
<evidence type="ECO:0000313" key="13">
    <source>
        <dbReference type="Proteomes" id="UP000199268"/>
    </source>
</evidence>
<feature type="domain" description="Alcohol dehydrogenase iron-type/glycerol dehydrogenase GldA" evidence="10">
    <location>
        <begin position="479"/>
        <end position="669"/>
    </location>
</feature>
<evidence type="ECO:0000256" key="4">
    <source>
        <dbReference type="ARBA" id="ARBA00023027"/>
    </source>
</evidence>
<dbReference type="CDD" id="cd07122">
    <property type="entry name" value="ALDH_F20_ACDH"/>
    <property type="match status" value="1"/>
</dbReference>
<dbReference type="AlphaFoldDB" id="A0A1C4BIP3"/>
<comment type="similarity">
    <text evidence="7 8">In the C-terminal section; belongs to the iron-containing alcohol dehydrogenase family.</text>
</comment>
<dbReference type="GO" id="GO:0006066">
    <property type="term" value="P:alcohol metabolic process"/>
    <property type="evidence" value="ECO:0007669"/>
    <property type="project" value="InterPro"/>
</dbReference>
<feature type="domain" description="Fe-containing alcohol dehydrogenase-like C-terminal" evidence="11">
    <location>
        <begin position="681"/>
        <end position="897"/>
    </location>
</feature>
<gene>
    <name evidence="12" type="ORF">GA0061074_11210</name>
</gene>
<keyword evidence="5" id="KW-0511">Multifunctional enzyme</keyword>
<dbReference type="FunFam" id="3.40.50.1970:FF:000003">
    <property type="entry name" value="Alcohol dehydrogenase, iron-containing"/>
    <property type="match status" value="1"/>
</dbReference>
<accession>A0A1C4BIP3</accession>
<name>A0A1C4BIP3_9LACO</name>
<keyword evidence="13" id="KW-1185">Reference proteome</keyword>
<dbReference type="PANTHER" id="PTHR11496:SF83">
    <property type="entry name" value="HYDROXYACID-OXOACID TRANSHYDROGENASE, MITOCHONDRIAL"/>
    <property type="match status" value="1"/>
</dbReference>
<dbReference type="NCBIfam" id="NF010378">
    <property type="entry name" value="PRK13805.1"/>
    <property type="match status" value="1"/>
</dbReference>
<dbReference type="InterPro" id="IPR001670">
    <property type="entry name" value="ADH_Fe/GldA"/>
</dbReference>
<evidence type="ECO:0000259" key="9">
    <source>
        <dbReference type="Pfam" id="PF00171"/>
    </source>
</evidence>
<sequence>MTAMNNKKKKVLTPDEKAAHYAAAEEMTNKLVDQAADALQKFATYTQEQVDKIVAAMALAGSENALLLAHEAYEETGRGVIEDKDTKNRFASESVYNAIKNDKTVGVISEDDVTGKVELVAPLGILAGIVPTTNPTSTAIFKSMLTAKTRNVIVFAFHPQAQKSSAHAAKIVYDAAVAAGAPKNFIQWIETPSIDATNTLIKNPRIASILATGGPSMVDAALHSGNPSMGVGAGNGAVYVDKTANVDRAVSDLLLSKRFDNGMICASENSVVIDASIYDEMLRKLQEQGAYLTPKQDYQKVSDFVFKPTSEGYGVTGPVAGRSGRWIAEQAGLKLPADKDVLLFELDKRHIGEPLSSEKLSPLLSIYKAQDRDEAVEIVRALLKYQGAGHNAAIQIGAQDDPFVKEYADRVEASRILVNQPDSIGGVGDIYTDALRPSLTLGTGTWGKNSLSHNLSTYDLLNVKTVARRRNRPQWVRLPKDIYYETNAITYLQELPDVDRAFIVADPGMVKLGFVDTILDQFALRKDQVKTSFYGSVSPDPTISQAIEIARQMADFKPDTVVLLGGGSALDAGKIARFLYEYSATKPGILYDDAGLKALFQQLAQKFMDIRKRIVKFEHQRLTQMVAIPTTSGTGSEVTPFAVITDDETHVKYPLADYELTPQVAIVDPEFVMTVPRKTVAYSGMDALSHALESYVSVMSSEFTRPWALQAIKLIFDYLEASYQYDATQPTKEGELARAKMHYASTLAGMSFGNAFLGLNHAIAHKTGGAFGLPHGLAISIAMTNVIKFNGVTGNVKRTPFPRYETYTAQKDYADIARHIGLTGKNDAELVDALINKIKELAAHLDMDLTLSGNGVKKEDFDRELSGLMDLIYNDQTTPGNPRQPRLSEIKQLLEEQF</sequence>
<evidence type="ECO:0000313" key="12">
    <source>
        <dbReference type="EMBL" id="SCC06759.1"/>
    </source>
</evidence>
<dbReference type="OrthoDB" id="9815791at2"/>
<dbReference type="InterPro" id="IPR015590">
    <property type="entry name" value="Aldehyde_DH_dom"/>
</dbReference>
<dbReference type="GO" id="GO:0004022">
    <property type="term" value="F:alcohol dehydrogenase (NAD+) activity"/>
    <property type="evidence" value="ECO:0007669"/>
    <property type="project" value="UniProtKB-UniRule"/>
</dbReference>
<evidence type="ECO:0000259" key="10">
    <source>
        <dbReference type="Pfam" id="PF00465"/>
    </source>
</evidence>
<dbReference type="PROSITE" id="PS00913">
    <property type="entry name" value="ADH_IRON_1"/>
    <property type="match status" value="1"/>
</dbReference>
<evidence type="ECO:0000256" key="1">
    <source>
        <dbReference type="ARBA" id="ARBA00001954"/>
    </source>
</evidence>
<dbReference type="InterPro" id="IPR012079">
    <property type="entry name" value="Bifunc_Ald-ADH"/>
</dbReference>
<keyword evidence="2 8" id="KW-0560">Oxidoreductase</keyword>
<dbReference type="Pfam" id="PF25137">
    <property type="entry name" value="ADH_Fe_C"/>
    <property type="match status" value="1"/>
</dbReference>
<dbReference type="STRING" id="1505725.GA0061074_11210"/>
<proteinExistence type="inferred from homology"/>
<keyword evidence="3" id="KW-0408">Iron</keyword>
<dbReference type="SUPFAM" id="SSF56796">
    <property type="entry name" value="Dehydroquinate synthase-like"/>
    <property type="match status" value="1"/>
</dbReference>
<dbReference type="Pfam" id="PF00465">
    <property type="entry name" value="Fe-ADH"/>
    <property type="match status" value="1"/>
</dbReference>
<dbReference type="SUPFAM" id="SSF53720">
    <property type="entry name" value="ALDH-like"/>
    <property type="match status" value="1"/>
</dbReference>
<keyword evidence="4" id="KW-0520">NAD</keyword>
<dbReference type="Gene3D" id="3.40.605.10">
    <property type="entry name" value="Aldehyde Dehydrogenase, Chain A, domain 1"/>
    <property type="match status" value="1"/>
</dbReference>
<organism evidence="12 13">
    <name type="scientific">Weissella bombi</name>
    <dbReference type="NCBI Taxonomy" id="1505725"/>
    <lineage>
        <taxon>Bacteria</taxon>
        <taxon>Bacillati</taxon>
        <taxon>Bacillota</taxon>
        <taxon>Bacilli</taxon>
        <taxon>Lactobacillales</taxon>
        <taxon>Lactobacillaceae</taxon>
        <taxon>Weissella</taxon>
    </lineage>
</organism>
<dbReference type="Proteomes" id="UP000199268">
    <property type="component" value="Unassembled WGS sequence"/>
</dbReference>